<dbReference type="InParanoid" id="A0A1Y2DHI8"/>
<feature type="transmembrane region" description="Helical" evidence="9">
    <location>
        <begin position="209"/>
        <end position="228"/>
    </location>
</feature>
<reference evidence="10 11" key="1">
    <citation type="submission" date="2016-07" db="EMBL/GenBank/DDBJ databases">
        <title>Pervasive Adenine N6-methylation of Active Genes in Fungi.</title>
        <authorList>
            <consortium name="DOE Joint Genome Institute"/>
            <person name="Mondo S.J."/>
            <person name="Dannebaum R.O."/>
            <person name="Kuo R.C."/>
            <person name="Labutti K."/>
            <person name="Haridas S."/>
            <person name="Kuo A."/>
            <person name="Salamov A."/>
            <person name="Ahrendt S.R."/>
            <person name="Lipzen A."/>
            <person name="Sullivan W."/>
            <person name="Andreopoulos W.B."/>
            <person name="Clum A."/>
            <person name="Lindquist E."/>
            <person name="Daum C."/>
            <person name="Ramamoorthy G.K."/>
            <person name="Gryganskyi A."/>
            <person name="Culley D."/>
            <person name="Magnuson J.K."/>
            <person name="James T.Y."/>
            <person name="O'Malley M.A."/>
            <person name="Stajich J.E."/>
            <person name="Spatafora J.W."/>
            <person name="Visel A."/>
            <person name="Grigoriev I.V."/>
        </authorList>
    </citation>
    <scope>NUCLEOTIDE SEQUENCE [LARGE SCALE GENOMIC DNA]</scope>
    <source>
        <strain evidence="10 11">CBS 129021</strain>
    </source>
</reference>
<organism evidence="10 11">
    <name type="scientific">Pseudomassariella vexata</name>
    <dbReference type="NCBI Taxonomy" id="1141098"/>
    <lineage>
        <taxon>Eukaryota</taxon>
        <taxon>Fungi</taxon>
        <taxon>Dikarya</taxon>
        <taxon>Ascomycota</taxon>
        <taxon>Pezizomycotina</taxon>
        <taxon>Sordariomycetes</taxon>
        <taxon>Xylariomycetidae</taxon>
        <taxon>Amphisphaeriales</taxon>
        <taxon>Pseudomassariaceae</taxon>
        <taxon>Pseudomassariella</taxon>
    </lineage>
</organism>
<evidence type="ECO:0000256" key="6">
    <source>
        <dbReference type="ARBA" id="ARBA00023136"/>
    </source>
</evidence>
<dbReference type="InterPro" id="IPR034294">
    <property type="entry name" value="Aquaporin_transptr"/>
</dbReference>
<keyword evidence="8" id="KW-0813">Transport</keyword>
<keyword evidence="3 8" id="KW-0812">Transmembrane</keyword>
<evidence type="ECO:0000256" key="9">
    <source>
        <dbReference type="SAM" id="Phobius"/>
    </source>
</evidence>
<feature type="transmembrane region" description="Helical" evidence="9">
    <location>
        <begin position="138"/>
        <end position="157"/>
    </location>
</feature>
<evidence type="ECO:0000313" key="11">
    <source>
        <dbReference type="Proteomes" id="UP000193689"/>
    </source>
</evidence>
<dbReference type="STRING" id="1141098.A0A1Y2DHI8"/>
<dbReference type="AlphaFoldDB" id="A0A1Y2DHI8"/>
<sequence>MSPATAHMVSWSGEFVGTFMFLFIGYGCNIVGANQASENAVNGFTSSETILFIGTGYAVSLAVNVWVAMRISGSQLNPAVTWGQFLAGNLEPLRGAINVSAQLLASVCAGLLAEVIYPGSIGKANTTLGTRATTVQGLFMELFFTAQLMLIVLFVGSEKSKDSIIIPISVGLAVFAGQLAGVGFTGASLNPARSFGCAVASQSFPQYHWIYWLGPVLGASIAAAYYRFTKYFKDQDGPWEPAVPIAINGVEMDMWHDGRKGVFNL</sequence>
<evidence type="ECO:0000256" key="4">
    <source>
        <dbReference type="ARBA" id="ARBA00022737"/>
    </source>
</evidence>
<dbReference type="EMBL" id="MCFJ01000015">
    <property type="protein sequence ID" value="ORY58707.1"/>
    <property type="molecule type" value="Genomic_DNA"/>
</dbReference>
<evidence type="ECO:0000256" key="1">
    <source>
        <dbReference type="ARBA" id="ARBA00004141"/>
    </source>
</evidence>
<evidence type="ECO:0000256" key="5">
    <source>
        <dbReference type="ARBA" id="ARBA00022989"/>
    </source>
</evidence>
<evidence type="ECO:0000256" key="3">
    <source>
        <dbReference type="ARBA" id="ARBA00022692"/>
    </source>
</evidence>
<evidence type="ECO:0000256" key="8">
    <source>
        <dbReference type="RuleBase" id="RU000477"/>
    </source>
</evidence>
<dbReference type="GO" id="GO:0005886">
    <property type="term" value="C:plasma membrane"/>
    <property type="evidence" value="ECO:0007669"/>
    <property type="project" value="TreeGrafter"/>
</dbReference>
<dbReference type="InterPro" id="IPR000425">
    <property type="entry name" value="MIP"/>
</dbReference>
<comment type="catalytic activity">
    <reaction evidence="7">
        <text>H2O(in) = H2O(out)</text>
        <dbReference type="Rhea" id="RHEA:29667"/>
        <dbReference type="ChEBI" id="CHEBI:15377"/>
    </reaction>
</comment>
<feature type="transmembrane region" description="Helical" evidence="9">
    <location>
        <begin position="15"/>
        <end position="37"/>
    </location>
</feature>
<dbReference type="Gene3D" id="1.20.1080.10">
    <property type="entry name" value="Glycerol uptake facilitator protein"/>
    <property type="match status" value="1"/>
</dbReference>
<keyword evidence="5 9" id="KW-1133">Transmembrane helix</keyword>
<dbReference type="FunCoup" id="A0A1Y2DHI8">
    <property type="interactions" value="234"/>
</dbReference>
<comment type="similarity">
    <text evidence="2 8">Belongs to the MIP/aquaporin (TC 1.A.8) family.</text>
</comment>
<keyword evidence="6 9" id="KW-0472">Membrane</keyword>
<feature type="transmembrane region" description="Helical" evidence="9">
    <location>
        <begin position="164"/>
        <end position="189"/>
    </location>
</feature>
<keyword evidence="4" id="KW-0677">Repeat</keyword>
<protein>
    <submittedName>
        <fullName evidence="10">Aquaporin-like protein</fullName>
    </submittedName>
</protein>
<proteinExistence type="inferred from homology"/>
<dbReference type="Proteomes" id="UP000193689">
    <property type="component" value="Unassembled WGS sequence"/>
</dbReference>
<comment type="caution">
    <text evidence="10">The sequence shown here is derived from an EMBL/GenBank/DDBJ whole genome shotgun (WGS) entry which is preliminary data.</text>
</comment>
<dbReference type="PANTHER" id="PTHR19139">
    <property type="entry name" value="AQUAPORIN TRANSPORTER"/>
    <property type="match status" value="1"/>
</dbReference>
<evidence type="ECO:0000256" key="2">
    <source>
        <dbReference type="ARBA" id="ARBA00006175"/>
    </source>
</evidence>
<accession>A0A1Y2DHI8</accession>
<dbReference type="RefSeq" id="XP_040711519.1">
    <property type="nucleotide sequence ID" value="XM_040862779.1"/>
</dbReference>
<feature type="transmembrane region" description="Helical" evidence="9">
    <location>
        <begin position="49"/>
        <end position="69"/>
    </location>
</feature>
<dbReference type="PRINTS" id="PR00783">
    <property type="entry name" value="MINTRINSICP"/>
</dbReference>
<dbReference type="InterPro" id="IPR023271">
    <property type="entry name" value="Aquaporin-like"/>
</dbReference>
<keyword evidence="11" id="KW-1185">Reference proteome</keyword>
<dbReference type="Pfam" id="PF00230">
    <property type="entry name" value="MIP"/>
    <property type="match status" value="1"/>
</dbReference>
<gene>
    <name evidence="10" type="ORF">BCR38DRAFT_468520</name>
</gene>
<dbReference type="GeneID" id="63778991"/>
<dbReference type="PANTHER" id="PTHR19139:SF283">
    <property type="entry name" value="AQUAPORIN"/>
    <property type="match status" value="1"/>
</dbReference>
<comment type="subcellular location">
    <subcellularLocation>
        <location evidence="1">Membrane</location>
        <topology evidence="1">Multi-pass membrane protein</topology>
    </subcellularLocation>
</comment>
<name>A0A1Y2DHI8_9PEZI</name>
<dbReference type="SUPFAM" id="SSF81338">
    <property type="entry name" value="Aquaporin-like"/>
    <property type="match status" value="1"/>
</dbReference>
<evidence type="ECO:0000313" key="10">
    <source>
        <dbReference type="EMBL" id="ORY58707.1"/>
    </source>
</evidence>
<dbReference type="GO" id="GO:0015250">
    <property type="term" value="F:water channel activity"/>
    <property type="evidence" value="ECO:0007669"/>
    <property type="project" value="TreeGrafter"/>
</dbReference>
<evidence type="ECO:0000256" key="7">
    <source>
        <dbReference type="ARBA" id="ARBA00034651"/>
    </source>
</evidence>
<dbReference type="OrthoDB" id="3222at2759"/>